<reference evidence="3 4" key="1">
    <citation type="submission" date="2018-07" db="EMBL/GenBank/DDBJ databases">
        <title>Genome analysis of Larkinella rosea.</title>
        <authorList>
            <person name="Zhou Z."/>
            <person name="Wang G."/>
        </authorList>
    </citation>
    <scope>NUCLEOTIDE SEQUENCE [LARGE SCALE GENOMIC DNA]</scope>
    <source>
        <strain evidence="4">zzj9</strain>
    </source>
</reference>
<dbReference type="EMBL" id="QOWE01000025">
    <property type="protein sequence ID" value="RCR66691.1"/>
    <property type="molecule type" value="Genomic_DNA"/>
</dbReference>
<dbReference type="AlphaFoldDB" id="A0A368JKQ5"/>
<dbReference type="InterPro" id="IPR005545">
    <property type="entry name" value="YCII"/>
</dbReference>
<comment type="caution">
    <text evidence="3">The sequence shown here is derived from an EMBL/GenBank/DDBJ whole genome shotgun (WGS) entry which is preliminary data.</text>
</comment>
<feature type="domain" description="YCII-related" evidence="2">
    <location>
        <begin position="50"/>
        <end position="116"/>
    </location>
</feature>
<dbReference type="InterPro" id="IPR011008">
    <property type="entry name" value="Dimeric_a/b-barrel"/>
</dbReference>
<keyword evidence="4" id="KW-1185">Reference proteome</keyword>
<dbReference type="PANTHER" id="PTHR35174:SF3">
    <property type="entry name" value="BLL7171 PROTEIN"/>
    <property type="match status" value="1"/>
</dbReference>
<sequence length="117" mass="12846">MEKFMLIFHGPQMDETAFQELSPEDFQAEIEKWNTWIGGIAAQGKMIATEALLPAGKVLTNGGKVVTDGPFTEGKEIVGGYMLLTADTFDEAIELAQGCPMFETGGKVEVRQIQKFE</sequence>
<evidence type="ECO:0000313" key="3">
    <source>
        <dbReference type="EMBL" id="RCR66691.1"/>
    </source>
</evidence>
<dbReference type="PANTHER" id="PTHR35174">
    <property type="entry name" value="BLL7171 PROTEIN-RELATED"/>
    <property type="match status" value="1"/>
</dbReference>
<dbReference type="Gene3D" id="3.30.70.1060">
    <property type="entry name" value="Dimeric alpha+beta barrel"/>
    <property type="match status" value="1"/>
</dbReference>
<dbReference type="RefSeq" id="WP_114408939.1">
    <property type="nucleotide sequence ID" value="NZ_QOWE01000025.1"/>
</dbReference>
<evidence type="ECO:0000259" key="2">
    <source>
        <dbReference type="Pfam" id="PF03795"/>
    </source>
</evidence>
<dbReference type="Proteomes" id="UP000253383">
    <property type="component" value="Unassembled WGS sequence"/>
</dbReference>
<dbReference type="SUPFAM" id="SSF54909">
    <property type="entry name" value="Dimeric alpha+beta barrel"/>
    <property type="match status" value="1"/>
</dbReference>
<evidence type="ECO:0000313" key="4">
    <source>
        <dbReference type="Proteomes" id="UP000253383"/>
    </source>
</evidence>
<name>A0A368JKQ5_9BACT</name>
<organism evidence="3 4">
    <name type="scientific">Larkinella punicea</name>
    <dbReference type="NCBI Taxonomy" id="2315727"/>
    <lineage>
        <taxon>Bacteria</taxon>
        <taxon>Pseudomonadati</taxon>
        <taxon>Bacteroidota</taxon>
        <taxon>Cytophagia</taxon>
        <taxon>Cytophagales</taxon>
        <taxon>Spirosomataceae</taxon>
        <taxon>Larkinella</taxon>
    </lineage>
</organism>
<proteinExistence type="inferred from homology"/>
<comment type="similarity">
    <text evidence="1">Belongs to the YciI family.</text>
</comment>
<dbReference type="OrthoDB" id="7782105at2"/>
<gene>
    <name evidence="3" type="ORF">DUE52_25685</name>
</gene>
<protein>
    <recommendedName>
        <fullName evidence="2">YCII-related domain-containing protein</fullName>
    </recommendedName>
</protein>
<evidence type="ECO:0000256" key="1">
    <source>
        <dbReference type="ARBA" id="ARBA00007689"/>
    </source>
</evidence>
<accession>A0A368JKQ5</accession>
<dbReference type="Pfam" id="PF03795">
    <property type="entry name" value="YCII"/>
    <property type="match status" value="1"/>
</dbReference>